<dbReference type="InterPro" id="IPR036388">
    <property type="entry name" value="WH-like_DNA-bd_sf"/>
</dbReference>
<reference evidence="6 7" key="1">
    <citation type="submission" date="2017-08" db="EMBL/GenBank/DDBJ databases">
        <authorList>
            <person name="de Groot N.N."/>
        </authorList>
    </citation>
    <scope>NUCLEOTIDE SEQUENCE [LARGE SCALE GENOMIC DNA]</scope>
    <source>
        <strain evidence="6 7">JC85</strain>
    </source>
</reference>
<dbReference type="Pfam" id="PF00126">
    <property type="entry name" value="HTH_1"/>
    <property type="match status" value="1"/>
</dbReference>
<evidence type="ECO:0000256" key="1">
    <source>
        <dbReference type="ARBA" id="ARBA00009437"/>
    </source>
</evidence>
<feature type="domain" description="HTH lysR-type" evidence="5">
    <location>
        <begin position="7"/>
        <end position="65"/>
    </location>
</feature>
<dbReference type="SUPFAM" id="SSF46785">
    <property type="entry name" value="Winged helix' DNA-binding domain"/>
    <property type="match status" value="1"/>
</dbReference>
<dbReference type="Pfam" id="PF03466">
    <property type="entry name" value="LysR_substrate"/>
    <property type="match status" value="1"/>
</dbReference>
<organism evidence="6 7">
    <name type="scientific">Rhizobium subbaraonis</name>
    <dbReference type="NCBI Taxonomy" id="908946"/>
    <lineage>
        <taxon>Bacteria</taxon>
        <taxon>Pseudomonadati</taxon>
        <taxon>Pseudomonadota</taxon>
        <taxon>Alphaproteobacteria</taxon>
        <taxon>Hyphomicrobiales</taxon>
        <taxon>Rhizobiaceae</taxon>
        <taxon>Rhizobium/Agrobacterium group</taxon>
        <taxon>Rhizobium</taxon>
    </lineage>
</organism>
<dbReference type="GO" id="GO:0003700">
    <property type="term" value="F:DNA-binding transcription factor activity"/>
    <property type="evidence" value="ECO:0007669"/>
    <property type="project" value="InterPro"/>
</dbReference>
<accession>A0A285UT80</accession>
<dbReference type="InterPro" id="IPR050176">
    <property type="entry name" value="LTTR"/>
</dbReference>
<dbReference type="PROSITE" id="PS50931">
    <property type="entry name" value="HTH_LYSR"/>
    <property type="match status" value="1"/>
</dbReference>
<evidence type="ECO:0000313" key="7">
    <source>
        <dbReference type="Proteomes" id="UP000219167"/>
    </source>
</evidence>
<name>A0A285UT80_9HYPH</name>
<dbReference type="PANTHER" id="PTHR30579">
    <property type="entry name" value="TRANSCRIPTIONAL REGULATOR"/>
    <property type="match status" value="1"/>
</dbReference>
<dbReference type="GO" id="GO:0003677">
    <property type="term" value="F:DNA binding"/>
    <property type="evidence" value="ECO:0007669"/>
    <property type="project" value="UniProtKB-KW"/>
</dbReference>
<keyword evidence="7" id="KW-1185">Reference proteome</keyword>
<keyword evidence="3 6" id="KW-0238">DNA-binding</keyword>
<evidence type="ECO:0000256" key="2">
    <source>
        <dbReference type="ARBA" id="ARBA00023015"/>
    </source>
</evidence>
<dbReference type="EMBL" id="OBQD01000013">
    <property type="protein sequence ID" value="SOC44588.1"/>
    <property type="molecule type" value="Genomic_DNA"/>
</dbReference>
<dbReference type="PANTHER" id="PTHR30579:SF7">
    <property type="entry name" value="HTH-TYPE TRANSCRIPTIONAL REGULATOR LRHA-RELATED"/>
    <property type="match status" value="1"/>
</dbReference>
<keyword evidence="2" id="KW-0805">Transcription regulation</keyword>
<dbReference type="AlphaFoldDB" id="A0A285UT80"/>
<dbReference type="Gene3D" id="1.10.10.10">
    <property type="entry name" value="Winged helix-like DNA-binding domain superfamily/Winged helix DNA-binding domain"/>
    <property type="match status" value="1"/>
</dbReference>
<evidence type="ECO:0000313" key="6">
    <source>
        <dbReference type="EMBL" id="SOC44588.1"/>
    </source>
</evidence>
<gene>
    <name evidence="6" type="ORF">SAMN05892877_1133</name>
</gene>
<keyword evidence="4" id="KW-0804">Transcription</keyword>
<evidence type="ECO:0000256" key="4">
    <source>
        <dbReference type="ARBA" id="ARBA00023163"/>
    </source>
</evidence>
<sequence>MMNSAWIDPLLLRTFVAVAETGSFAKAATRVGRTQSAVSMQMKRLEDLAGPPALFARVGRNMVLTARAETIVCFARRVLKAHEDMLQEFNRQGATQEIRLGSPEDYVNALLPKALDRFAVIFPNLEVSVVCDTSEALHRHVAESRIDLAVVTAGKETPIGTAVRQEPLVWVASLDHRPELESVVPLAVFQPGCTSRAVAIDACVEAEISHRVAYSSPSLAGLLPAVRQGLAIAALARCSVPRGLRILSSAERMPRLPSLTISMLRSDAARTRSLVNALADEMRTSLHRS</sequence>
<comment type="similarity">
    <text evidence="1">Belongs to the LysR transcriptional regulatory family.</text>
</comment>
<dbReference type="Gene3D" id="3.40.190.10">
    <property type="entry name" value="Periplasmic binding protein-like II"/>
    <property type="match status" value="2"/>
</dbReference>
<dbReference type="InterPro" id="IPR005119">
    <property type="entry name" value="LysR_subst-bd"/>
</dbReference>
<dbReference type="SUPFAM" id="SSF53850">
    <property type="entry name" value="Periplasmic binding protein-like II"/>
    <property type="match status" value="1"/>
</dbReference>
<protein>
    <submittedName>
        <fullName evidence="6">DNA-binding transcriptional LysR family regulator</fullName>
    </submittedName>
</protein>
<evidence type="ECO:0000259" key="5">
    <source>
        <dbReference type="PROSITE" id="PS50931"/>
    </source>
</evidence>
<dbReference type="InterPro" id="IPR036390">
    <property type="entry name" value="WH_DNA-bd_sf"/>
</dbReference>
<dbReference type="Proteomes" id="UP000219167">
    <property type="component" value="Unassembled WGS sequence"/>
</dbReference>
<dbReference type="OrthoDB" id="1631201at2"/>
<proteinExistence type="inferred from homology"/>
<evidence type="ECO:0000256" key="3">
    <source>
        <dbReference type="ARBA" id="ARBA00023125"/>
    </source>
</evidence>
<dbReference type="InterPro" id="IPR000847">
    <property type="entry name" value="LysR_HTH_N"/>
</dbReference>